<keyword evidence="1" id="KW-0547">Nucleotide-binding</keyword>
<dbReference type="GO" id="GO:0004386">
    <property type="term" value="F:helicase activity"/>
    <property type="evidence" value="ECO:0007669"/>
    <property type="project" value="UniProtKB-KW"/>
</dbReference>
<keyword evidence="2" id="KW-0067">ATP-binding</keyword>
<dbReference type="AlphaFoldDB" id="A0A0P9TC80"/>
<dbReference type="EMBL" id="LJQO01000340">
    <property type="protein sequence ID" value="KPX68448.1"/>
    <property type="molecule type" value="Genomic_DNA"/>
</dbReference>
<dbReference type="Gene3D" id="3.40.50.300">
    <property type="entry name" value="P-loop containing nucleotide triphosphate hydrolases"/>
    <property type="match status" value="2"/>
</dbReference>
<keyword evidence="6" id="KW-0378">Hydrolase</keyword>
<reference evidence="6 7" key="1">
    <citation type="submission" date="2015-09" db="EMBL/GenBank/DDBJ databases">
        <title>Genome announcement of multiple Pseudomonas syringae strains.</title>
        <authorList>
            <person name="Thakur S."/>
            <person name="Wang P.W."/>
            <person name="Gong Y."/>
            <person name="Weir B.S."/>
            <person name="Guttman D.S."/>
        </authorList>
    </citation>
    <scope>NUCLEOTIDE SEQUENCE [LARGE SCALE GENOMIC DNA]</scope>
    <source>
        <strain evidence="6 7">ICMP7840</strain>
    </source>
</reference>
<dbReference type="PANTHER" id="PTHR47962">
    <property type="entry name" value="ATP-DEPENDENT HELICASE LHR-RELATED-RELATED"/>
    <property type="match status" value="1"/>
</dbReference>
<name>A0A0P9TC80_PSEA0</name>
<dbReference type="GO" id="GO:0016887">
    <property type="term" value="F:ATP hydrolysis activity"/>
    <property type="evidence" value="ECO:0007669"/>
    <property type="project" value="TreeGrafter"/>
</dbReference>
<feature type="region of interest" description="Disordered" evidence="3">
    <location>
        <begin position="258"/>
        <end position="285"/>
    </location>
</feature>
<dbReference type="PROSITE" id="PS51192">
    <property type="entry name" value="HELICASE_ATP_BIND_1"/>
    <property type="match status" value="1"/>
</dbReference>
<proteinExistence type="predicted"/>
<dbReference type="GO" id="GO:0003677">
    <property type="term" value="F:DNA binding"/>
    <property type="evidence" value="ECO:0007669"/>
    <property type="project" value="TreeGrafter"/>
</dbReference>
<dbReference type="Proteomes" id="UP000050469">
    <property type="component" value="Unassembled WGS sequence"/>
</dbReference>
<dbReference type="CDD" id="cd18796">
    <property type="entry name" value="SF2_C_LHR"/>
    <property type="match status" value="1"/>
</dbReference>
<evidence type="ECO:0000313" key="6">
    <source>
        <dbReference type="EMBL" id="KPX68448.1"/>
    </source>
</evidence>
<accession>A0A0P9TC80</accession>
<dbReference type="CDD" id="cd17922">
    <property type="entry name" value="DEXHc_LHR-like"/>
    <property type="match status" value="1"/>
</dbReference>
<keyword evidence="6" id="KW-0347">Helicase</keyword>
<dbReference type="InterPro" id="IPR011545">
    <property type="entry name" value="DEAD/DEAH_box_helicase_dom"/>
</dbReference>
<dbReference type="PATRIC" id="fig|251724.3.peg.2703"/>
<dbReference type="InterPro" id="IPR014001">
    <property type="entry name" value="Helicase_ATP-bd"/>
</dbReference>
<evidence type="ECO:0000313" key="7">
    <source>
        <dbReference type="Proteomes" id="UP000050469"/>
    </source>
</evidence>
<organism evidence="6 7">
    <name type="scientific">Pseudomonas amygdali pv. photiniae</name>
    <dbReference type="NCBI Taxonomy" id="251724"/>
    <lineage>
        <taxon>Bacteria</taxon>
        <taxon>Pseudomonadati</taxon>
        <taxon>Pseudomonadota</taxon>
        <taxon>Gammaproteobacteria</taxon>
        <taxon>Pseudomonadales</taxon>
        <taxon>Pseudomonadaceae</taxon>
        <taxon>Pseudomonas</taxon>
        <taxon>Pseudomonas amygdali</taxon>
    </lineage>
</organism>
<dbReference type="InterPro" id="IPR027417">
    <property type="entry name" value="P-loop_NTPase"/>
</dbReference>
<evidence type="ECO:0000256" key="2">
    <source>
        <dbReference type="ARBA" id="ARBA00022840"/>
    </source>
</evidence>
<evidence type="ECO:0000256" key="3">
    <source>
        <dbReference type="SAM" id="MobiDB-lite"/>
    </source>
</evidence>
<dbReference type="SUPFAM" id="SSF52540">
    <property type="entry name" value="P-loop containing nucleoside triphosphate hydrolases"/>
    <property type="match status" value="1"/>
</dbReference>
<dbReference type="Pfam" id="PF00270">
    <property type="entry name" value="DEAD"/>
    <property type="match status" value="1"/>
</dbReference>
<dbReference type="GO" id="GO:0005524">
    <property type="term" value="F:ATP binding"/>
    <property type="evidence" value="ECO:0007669"/>
    <property type="project" value="UniProtKB-KW"/>
</dbReference>
<dbReference type="PANTHER" id="PTHR47962:SF5">
    <property type="entry name" value="ATP-DEPENDENT HELICASE LHR-RELATED"/>
    <property type="match status" value="1"/>
</dbReference>
<evidence type="ECO:0000259" key="5">
    <source>
        <dbReference type="PROSITE" id="PS51194"/>
    </source>
</evidence>
<feature type="domain" description="Helicase C-terminal" evidence="5">
    <location>
        <begin position="291"/>
        <end position="444"/>
    </location>
</feature>
<protein>
    <submittedName>
        <fullName evidence="6">DEAD/DEAH box helicase</fullName>
    </submittedName>
</protein>
<dbReference type="PROSITE" id="PS51194">
    <property type="entry name" value="HELICASE_CTER"/>
    <property type="match status" value="1"/>
</dbReference>
<gene>
    <name evidence="6" type="ORF">ALO53_101997</name>
</gene>
<evidence type="ECO:0000259" key="4">
    <source>
        <dbReference type="PROSITE" id="PS51192"/>
    </source>
</evidence>
<dbReference type="InterPro" id="IPR052511">
    <property type="entry name" value="ATP-dep_Helicase"/>
</dbReference>
<evidence type="ECO:0000256" key="1">
    <source>
        <dbReference type="ARBA" id="ARBA00022741"/>
    </source>
</evidence>
<dbReference type="InterPro" id="IPR001650">
    <property type="entry name" value="Helicase_C-like"/>
</dbReference>
<dbReference type="SMART" id="SM00490">
    <property type="entry name" value="HELICc"/>
    <property type="match status" value="1"/>
</dbReference>
<comment type="caution">
    <text evidence="6">The sequence shown here is derived from an EMBL/GenBank/DDBJ whole genome shotgun (WGS) entry which is preliminary data.</text>
</comment>
<dbReference type="SMART" id="SM00487">
    <property type="entry name" value="DEXDc"/>
    <property type="match status" value="1"/>
</dbReference>
<dbReference type="Pfam" id="PF00271">
    <property type="entry name" value="Helicase_C"/>
    <property type="match status" value="1"/>
</dbReference>
<sequence length="789" mass="87256">MMSSQASNSDSSSFELLHPEVQQWVWSQGWTSLRDAQEWAVPALVNADRDVIIAASTAAGKTEAAFLPILTHMLNRQDDFGSVLYISPLKALINDQWDRLSRLCERLEIPVVAWHGDVSASKKQKFLKSPKGILLITPESLEALFVNRGTALPGLFGATRYLVVDELHAFIGSERGKQLQSLMQRVELVVERQIPRVGLSATLGDMSLAQRFLRPASPQGVEVVESKSSGQELLVQVRGYVEPPMEKVVAQHVHAAKPLGHPQDGQERQDQYGSAAPGDEEPVEPTGTKVAIAEHLYKVLRGNNNLIFPNSRQQVEWYADRLRALCERDGVINEFWPHHGSLSKELREDTERALKAGDTPASAVCTTTLELGIDIGNIKTVAQIGCPPSVASLRQRLGRSGRRGDEAAILRAYCSERPLTTQSGLSDQLRETLVQSIAMIRLLIQGWFEPPRAEGLHASTLVQQCLSSIAQLGGASAAQLWKSLVASSAFHNIEKRDFLSLLKALGEKELIVQDSSGLLLPGELGERLINHYEFYSAFNTPEEFRLIRDGKPLGSVPIDRPLSIGQRIIFGGRRWQVQQVDQEAKVIVVTAARGGEPPQFDGLGAQVHDRVRQEMRAVLLSDEVYPFLDVQAKALLDEARKTFRAMGLETKSLVGSTSRTYLFTWCGDHTNDALVLMLNHVGLDCSVSGFALEISSSPEKTLEALADVAQLDPGHFEQILANVENMIIERWDWALPESLLMKSYASSHLDLQGARQYAEAYTLRSEHDRDEVQVNRYAANSATDADVEH</sequence>
<feature type="domain" description="Helicase ATP-binding" evidence="4">
    <location>
        <begin position="42"/>
        <end position="221"/>
    </location>
</feature>